<sequence>MESKIIKAFFDGNLADEVITTPRTKEYTDIDERETAIYNKLRPMLTGEQLKLFDEFVDLYGDRHALISESYYIRGFKFGLRLAVECFDFSDVDESQ</sequence>
<dbReference type="InterPro" id="IPR049215">
    <property type="entry name" value="DUF6809"/>
</dbReference>
<dbReference type="AlphaFoldDB" id="A0A9D1JNP2"/>
<evidence type="ECO:0000313" key="2">
    <source>
        <dbReference type="Proteomes" id="UP000823928"/>
    </source>
</evidence>
<evidence type="ECO:0000313" key="1">
    <source>
        <dbReference type="EMBL" id="HIS37262.1"/>
    </source>
</evidence>
<name>A0A9D1JNP2_9BACT</name>
<comment type="caution">
    <text evidence="1">The sequence shown here is derived from an EMBL/GenBank/DDBJ whole genome shotgun (WGS) entry which is preliminary data.</text>
</comment>
<dbReference type="Pfam" id="PF20648">
    <property type="entry name" value="DUF6809"/>
    <property type="match status" value="1"/>
</dbReference>
<reference evidence="1" key="1">
    <citation type="submission" date="2020-10" db="EMBL/GenBank/DDBJ databases">
        <authorList>
            <person name="Gilroy R."/>
        </authorList>
    </citation>
    <scope>NUCLEOTIDE SEQUENCE</scope>
    <source>
        <strain evidence="1">6276</strain>
    </source>
</reference>
<proteinExistence type="predicted"/>
<dbReference type="EMBL" id="DVIU01000231">
    <property type="protein sequence ID" value="HIS37262.1"/>
    <property type="molecule type" value="Genomic_DNA"/>
</dbReference>
<organism evidence="1 2">
    <name type="scientific">Candidatus Scatousia excrementigallinarum</name>
    <dbReference type="NCBI Taxonomy" id="2840935"/>
    <lineage>
        <taxon>Bacteria</taxon>
        <taxon>Candidatus Scatousia</taxon>
    </lineage>
</organism>
<reference evidence="1" key="2">
    <citation type="journal article" date="2021" name="PeerJ">
        <title>Extensive microbial diversity within the chicken gut microbiome revealed by metagenomics and culture.</title>
        <authorList>
            <person name="Gilroy R."/>
            <person name="Ravi A."/>
            <person name="Getino M."/>
            <person name="Pursley I."/>
            <person name="Horton D.L."/>
            <person name="Alikhan N.F."/>
            <person name="Baker D."/>
            <person name="Gharbi K."/>
            <person name="Hall N."/>
            <person name="Watson M."/>
            <person name="Adriaenssens E.M."/>
            <person name="Foster-Nyarko E."/>
            <person name="Jarju S."/>
            <person name="Secka A."/>
            <person name="Antonio M."/>
            <person name="Oren A."/>
            <person name="Chaudhuri R.R."/>
            <person name="La Ragione R."/>
            <person name="Hildebrand F."/>
            <person name="Pallen M.J."/>
        </authorList>
    </citation>
    <scope>NUCLEOTIDE SEQUENCE</scope>
    <source>
        <strain evidence="1">6276</strain>
    </source>
</reference>
<protein>
    <submittedName>
        <fullName evidence="1">Uncharacterized protein</fullName>
    </submittedName>
</protein>
<accession>A0A9D1JNP2</accession>
<gene>
    <name evidence="1" type="ORF">IAC10_11655</name>
</gene>
<dbReference type="Proteomes" id="UP000823928">
    <property type="component" value="Unassembled WGS sequence"/>
</dbReference>